<organism evidence="2 3">
    <name type="scientific">Intoshia linei</name>
    <dbReference type="NCBI Taxonomy" id="1819745"/>
    <lineage>
        <taxon>Eukaryota</taxon>
        <taxon>Metazoa</taxon>
        <taxon>Spiralia</taxon>
        <taxon>Lophotrochozoa</taxon>
        <taxon>Mesozoa</taxon>
        <taxon>Orthonectida</taxon>
        <taxon>Rhopaluridae</taxon>
        <taxon>Intoshia</taxon>
    </lineage>
</organism>
<keyword evidence="1" id="KW-1133">Transmembrane helix</keyword>
<keyword evidence="1" id="KW-0472">Membrane</keyword>
<proteinExistence type="predicted"/>
<sequence length="129" mass="15298">MTNSATLLCNIDSTYVRQDTSNGKPNIIDYDIMKYGVYNYNYCFLATSVKFLTSMLYYGMVKSEQLEYKKLKIFRTSHENYSFLKESFNFSIEFANQIYIDEKVNIKQSYLDKLNNVLQYKNGDIRLNF</sequence>
<evidence type="ECO:0000313" key="3">
    <source>
        <dbReference type="Proteomes" id="UP000078046"/>
    </source>
</evidence>
<reference evidence="2 3" key="1">
    <citation type="submission" date="2016-04" db="EMBL/GenBank/DDBJ databases">
        <title>The genome of Intoshia linei affirms orthonectids as highly simplified spiralians.</title>
        <authorList>
            <person name="Mikhailov K.V."/>
            <person name="Slusarev G.S."/>
            <person name="Nikitin M.A."/>
            <person name="Logacheva M.D."/>
            <person name="Penin A."/>
            <person name="Aleoshin V."/>
            <person name="Panchin Y.V."/>
        </authorList>
    </citation>
    <scope>NUCLEOTIDE SEQUENCE [LARGE SCALE GENOMIC DNA]</scope>
    <source>
        <strain evidence="2">Intl2013</strain>
        <tissue evidence="2">Whole animal</tissue>
    </source>
</reference>
<name>A0A177B3D8_9BILA</name>
<evidence type="ECO:0000313" key="2">
    <source>
        <dbReference type="EMBL" id="OAF68746.1"/>
    </source>
</evidence>
<evidence type="ECO:0000256" key="1">
    <source>
        <dbReference type="SAM" id="Phobius"/>
    </source>
</evidence>
<dbReference type="AlphaFoldDB" id="A0A177B3D8"/>
<dbReference type="Gene3D" id="3.30.497.10">
    <property type="entry name" value="Antithrombin, subunit I, domain 2"/>
    <property type="match status" value="1"/>
</dbReference>
<feature type="transmembrane region" description="Helical" evidence="1">
    <location>
        <begin position="39"/>
        <end position="60"/>
    </location>
</feature>
<dbReference type="Proteomes" id="UP000078046">
    <property type="component" value="Unassembled WGS sequence"/>
</dbReference>
<protein>
    <submittedName>
        <fullName evidence="2">Uncharacterized protein</fullName>
    </submittedName>
</protein>
<keyword evidence="1" id="KW-0812">Transmembrane</keyword>
<gene>
    <name evidence="2" type="ORF">A3Q56_03507</name>
</gene>
<dbReference type="EMBL" id="LWCA01000394">
    <property type="protein sequence ID" value="OAF68746.1"/>
    <property type="molecule type" value="Genomic_DNA"/>
</dbReference>
<comment type="caution">
    <text evidence="2">The sequence shown here is derived from an EMBL/GenBank/DDBJ whole genome shotgun (WGS) entry which is preliminary data.</text>
</comment>
<keyword evidence="3" id="KW-1185">Reference proteome</keyword>
<dbReference type="InterPro" id="IPR042178">
    <property type="entry name" value="Serpin_sf_1"/>
</dbReference>
<accession>A0A177B3D8</accession>